<dbReference type="AlphaFoldDB" id="A0A4R8PMZ0"/>
<name>A0A4R8PMZ0_9PEZI</name>
<evidence type="ECO:0000313" key="1">
    <source>
        <dbReference type="EMBL" id="TDZ13969.1"/>
    </source>
</evidence>
<sequence length="85" mass="9318">MPSVLDNSVSSSPETDAVLSTGLKKKVTWRARHGLRCVMSHESRSKLNQDFAWPSRHLILMIAIVNGQGPFDGSRISIKTGIVSL</sequence>
<organism evidence="1 2">
    <name type="scientific">Colletotrichum spinosum</name>
    <dbReference type="NCBI Taxonomy" id="1347390"/>
    <lineage>
        <taxon>Eukaryota</taxon>
        <taxon>Fungi</taxon>
        <taxon>Dikarya</taxon>
        <taxon>Ascomycota</taxon>
        <taxon>Pezizomycotina</taxon>
        <taxon>Sordariomycetes</taxon>
        <taxon>Hypocreomycetidae</taxon>
        <taxon>Glomerellales</taxon>
        <taxon>Glomerellaceae</taxon>
        <taxon>Colletotrichum</taxon>
        <taxon>Colletotrichum orbiculare species complex</taxon>
    </lineage>
</organism>
<proteinExistence type="predicted"/>
<evidence type="ECO:0000313" key="2">
    <source>
        <dbReference type="Proteomes" id="UP000295083"/>
    </source>
</evidence>
<accession>A0A4R8PMZ0</accession>
<gene>
    <name evidence="1" type="ORF">C8035_v003058</name>
</gene>
<dbReference type="EMBL" id="QAPG01010709">
    <property type="protein sequence ID" value="TDZ13969.1"/>
    <property type="molecule type" value="Genomic_DNA"/>
</dbReference>
<reference evidence="1 2" key="1">
    <citation type="submission" date="2018-11" db="EMBL/GenBank/DDBJ databases">
        <title>Genome sequence and assembly of Colletotrichum spinosum.</title>
        <authorList>
            <person name="Gan P."/>
            <person name="Shirasu K."/>
        </authorList>
    </citation>
    <scope>NUCLEOTIDE SEQUENCE [LARGE SCALE GENOMIC DNA]</scope>
    <source>
        <strain evidence="1 2">CBS 515.97</strain>
    </source>
</reference>
<keyword evidence="2" id="KW-1185">Reference proteome</keyword>
<protein>
    <submittedName>
        <fullName evidence="1">Uncharacterized protein</fullName>
    </submittedName>
</protein>
<dbReference type="Proteomes" id="UP000295083">
    <property type="component" value="Unassembled WGS sequence"/>
</dbReference>
<comment type="caution">
    <text evidence="1">The sequence shown here is derived from an EMBL/GenBank/DDBJ whole genome shotgun (WGS) entry which is preliminary data.</text>
</comment>